<evidence type="ECO:0000256" key="1">
    <source>
        <dbReference type="ARBA" id="ARBA00001933"/>
    </source>
</evidence>
<evidence type="ECO:0000256" key="4">
    <source>
        <dbReference type="ARBA" id="ARBA00022679"/>
    </source>
</evidence>
<dbReference type="Gene3D" id="3.40.640.10">
    <property type="entry name" value="Type I PLP-dependent aspartate aminotransferase-like (Major domain)"/>
    <property type="match status" value="1"/>
</dbReference>
<dbReference type="InterPro" id="IPR015422">
    <property type="entry name" value="PyrdxlP-dep_Trfase_small"/>
</dbReference>
<dbReference type="PRINTS" id="PR00753">
    <property type="entry name" value="ACCSYNTHASE"/>
</dbReference>
<dbReference type="Pfam" id="PF00155">
    <property type="entry name" value="Aminotran_1_2"/>
    <property type="match status" value="1"/>
</dbReference>
<dbReference type="PROSITE" id="PS00105">
    <property type="entry name" value="AA_TRANSFER_CLASS_1"/>
    <property type="match status" value="1"/>
</dbReference>
<evidence type="ECO:0000256" key="2">
    <source>
        <dbReference type="ARBA" id="ARBA00007441"/>
    </source>
</evidence>
<name>A0A430B5I2_9ENTE</name>
<keyword evidence="3 6" id="KW-0032">Aminotransferase</keyword>
<dbReference type="GO" id="GO:0006520">
    <property type="term" value="P:amino acid metabolic process"/>
    <property type="evidence" value="ECO:0007669"/>
    <property type="project" value="InterPro"/>
</dbReference>
<reference evidence="8 9" key="1">
    <citation type="submission" date="2017-05" db="EMBL/GenBank/DDBJ databases">
        <title>Vagococcus spp. assemblies.</title>
        <authorList>
            <person name="Gulvik C.A."/>
        </authorList>
    </citation>
    <scope>NUCLEOTIDE SEQUENCE [LARGE SCALE GENOMIC DNA]</scope>
    <source>
        <strain evidence="8 9">CCUG 51432</strain>
    </source>
</reference>
<dbReference type="FunFam" id="3.40.640.10:FF:000033">
    <property type="entry name" value="Aspartate aminotransferase"/>
    <property type="match status" value="1"/>
</dbReference>
<dbReference type="Gene3D" id="3.90.1150.10">
    <property type="entry name" value="Aspartate Aminotransferase, domain 1"/>
    <property type="match status" value="1"/>
</dbReference>
<dbReference type="PANTHER" id="PTHR46383:SF1">
    <property type="entry name" value="ASPARTATE AMINOTRANSFERASE"/>
    <property type="match status" value="1"/>
</dbReference>
<dbReference type="EC" id="2.6.1.-" evidence="6"/>
<accession>A0A430B5I2</accession>
<keyword evidence="5" id="KW-0663">Pyridoxal phosphate</keyword>
<dbReference type="InterPro" id="IPR015424">
    <property type="entry name" value="PyrdxlP-dep_Trfase"/>
</dbReference>
<dbReference type="InterPro" id="IPR004838">
    <property type="entry name" value="NHTrfase_class1_PyrdxlP-BS"/>
</dbReference>
<dbReference type="InterPro" id="IPR050596">
    <property type="entry name" value="AspAT/PAT-like"/>
</dbReference>
<dbReference type="CDD" id="cd00609">
    <property type="entry name" value="AAT_like"/>
    <property type="match status" value="1"/>
</dbReference>
<evidence type="ECO:0000313" key="8">
    <source>
        <dbReference type="EMBL" id="RSU15559.1"/>
    </source>
</evidence>
<feature type="domain" description="Aminotransferase class I/classII large" evidence="7">
    <location>
        <begin position="31"/>
        <end position="386"/>
    </location>
</feature>
<gene>
    <name evidence="8" type="ORF">CBF29_00340</name>
</gene>
<keyword evidence="9" id="KW-1185">Reference proteome</keyword>
<dbReference type="AlphaFoldDB" id="A0A430B5I2"/>
<dbReference type="RefSeq" id="WP_126806081.1">
    <property type="nucleotide sequence ID" value="NZ_NGKA01000001.1"/>
</dbReference>
<organism evidence="8 9">
    <name type="scientific">Vagococcus elongatus</name>
    <dbReference type="NCBI Taxonomy" id="180344"/>
    <lineage>
        <taxon>Bacteria</taxon>
        <taxon>Bacillati</taxon>
        <taxon>Bacillota</taxon>
        <taxon>Bacilli</taxon>
        <taxon>Lactobacillales</taxon>
        <taxon>Enterococcaceae</taxon>
        <taxon>Vagococcus</taxon>
    </lineage>
</organism>
<evidence type="ECO:0000256" key="6">
    <source>
        <dbReference type="RuleBase" id="RU000481"/>
    </source>
</evidence>
<comment type="similarity">
    <text evidence="2 6">Belongs to the class-I pyridoxal-phosphate-dependent aminotransferase family.</text>
</comment>
<dbReference type="GO" id="GO:0030170">
    <property type="term" value="F:pyridoxal phosphate binding"/>
    <property type="evidence" value="ECO:0007669"/>
    <property type="project" value="InterPro"/>
</dbReference>
<sequence>MNLSKRAQRLEPSVTLSSAAKANELKAQGVDVLNLSLGQPDFVTPKNIQQAAIQSIENGKASFYVASAGIPELKKAIIQRTKEDFGFEYQMNEVVVSEGAKFALYTLFQVLLDAGDEVIVPSPYWVSYSEQIKLAEGVPVFLEAKESNGFKTTVADLEQVRTDKTKLLVINSPSNPTGALYTQEELEAIGEWAVQHDVHIIADEIYGKLVYNGNRFVSFIELSDEIRRQCFVVNGVSKAYSMTGWRIGYILGNKEVIKAIADLNSQSISNCAAVSQYAAVEALAGPQDSVEEMRRTFEERLNRVYPQVAALPGVSLEKPPSAFYLYPNVRETLTMCGYENVTDFVNDLLTEAHVAVVTGEGFGTSDHIRLSYAADIETIERGVERIKNFIDKKRQ</sequence>
<dbReference type="SUPFAM" id="SSF53383">
    <property type="entry name" value="PLP-dependent transferases"/>
    <property type="match status" value="1"/>
</dbReference>
<dbReference type="PANTHER" id="PTHR46383">
    <property type="entry name" value="ASPARTATE AMINOTRANSFERASE"/>
    <property type="match status" value="1"/>
</dbReference>
<comment type="cofactor">
    <cofactor evidence="1 6">
        <name>pyridoxal 5'-phosphate</name>
        <dbReference type="ChEBI" id="CHEBI:597326"/>
    </cofactor>
</comment>
<dbReference type="OrthoDB" id="9802328at2"/>
<evidence type="ECO:0000313" key="9">
    <source>
        <dbReference type="Proteomes" id="UP000287605"/>
    </source>
</evidence>
<evidence type="ECO:0000256" key="3">
    <source>
        <dbReference type="ARBA" id="ARBA00022576"/>
    </source>
</evidence>
<evidence type="ECO:0000256" key="5">
    <source>
        <dbReference type="ARBA" id="ARBA00022898"/>
    </source>
</evidence>
<dbReference type="InterPro" id="IPR004839">
    <property type="entry name" value="Aminotransferase_I/II_large"/>
</dbReference>
<dbReference type="Proteomes" id="UP000287605">
    <property type="component" value="Unassembled WGS sequence"/>
</dbReference>
<dbReference type="InterPro" id="IPR015421">
    <property type="entry name" value="PyrdxlP-dep_Trfase_major"/>
</dbReference>
<proteinExistence type="inferred from homology"/>
<comment type="caution">
    <text evidence="8">The sequence shown here is derived from an EMBL/GenBank/DDBJ whole genome shotgun (WGS) entry which is preliminary data.</text>
</comment>
<protein>
    <recommendedName>
        <fullName evidence="6">Aminotransferase</fullName>
        <ecNumber evidence="6">2.6.1.-</ecNumber>
    </recommendedName>
</protein>
<dbReference type="GO" id="GO:0008483">
    <property type="term" value="F:transaminase activity"/>
    <property type="evidence" value="ECO:0007669"/>
    <property type="project" value="UniProtKB-KW"/>
</dbReference>
<evidence type="ECO:0000259" key="7">
    <source>
        <dbReference type="Pfam" id="PF00155"/>
    </source>
</evidence>
<dbReference type="EMBL" id="NGKA01000001">
    <property type="protein sequence ID" value="RSU15559.1"/>
    <property type="molecule type" value="Genomic_DNA"/>
</dbReference>
<keyword evidence="4 6" id="KW-0808">Transferase</keyword>